<proteinExistence type="predicted"/>
<evidence type="ECO:0000313" key="2">
    <source>
        <dbReference type="EMBL" id="CAF3813860.1"/>
    </source>
</evidence>
<sequence length="146" mass="16115">MAIFIISLLAAFGVVMIIILLGLFLSQIFIKRADQTQTQTNIIFEQPQGIIIDIDELSEVQQGPGITVISNDVIEGISHRHYHLTKKTVSVIDQDAQINHMNNKKTTIKQIHANSNLTIATKTGSDAISSDTSIVDPLTDKITLEY</sequence>
<gene>
    <name evidence="2" type="ORF">OTI717_LOCUS18989</name>
</gene>
<evidence type="ECO:0000313" key="3">
    <source>
        <dbReference type="Proteomes" id="UP000663823"/>
    </source>
</evidence>
<comment type="caution">
    <text evidence="2">The sequence shown here is derived from an EMBL/GenBank/DDBJ whole genome shotgun (WGS) entry which is preliminary data.</text>
</comment>
<name>A0A819C5L0_9BILA</name>
<accession>A0A819C5L0</accession>
<protein>
    <submittedName>
        <fullName evidence="2">Uncharacterized protein</fullName>
    </submittedName>
</protein>
<organism evidence="2 3">
    <name type="scientific">Rotaria sordida</name>
    <dbReference type="NCBI Taxonomy" id="392033"/>
    <lineage>
        <taxon>Eukaryota</taxon>
        <taxon>Metazoa</taxon>
        <taxon>Spiralia</taxon>
        <taxon>Gnathifera</taxon>
        <taxon>Rotifera</taxon>
        <taxon>Eurotatoria</taxon>
        <taxon>Bdelloidea</taxon>
        <taxon>Philodinida</taxon>
        <taxon>Philodinidae</taxon>
        <taxon>Rotaria</taxon>
    </lineage>
</organism>
<feature type="transmembrane region" description="Helical" evidence="1">
    <location>
        <begin position="6"/>
        <end position="25"/>
    </location>
</feature>
<reference evidence="2" key="1">
    <citation type="submission" date="2021-02" db="EMBL/GenBank/DDBJ databases">
        <authorList>
            <person name="Nowell W R."/>
        </authorList>
    </citation>
    <scope>NUCLEOTIDE SEQUENCE</scope>
</reference>
<dbReference type="EMBL" id="CAJOAX010002705">
    <property type="protein sequence ID" value="CAF3813860.1"/>
    <property type="molecule type" value="Genomic_DNA"/>
</dbReference>
<keyword evidence="1" id="KW-0472">Membrane</keyword>
<dbReference type="Proteomes" id="UP000663823">
    <property type="component" value="Unassembled WGS sequence"/>
</dbReference>
<keyword evidence="1" id="KW-1133">Transmembrane helix</keyword>
<evidence type="ECO:0000256" key="1">
    <source>
        <dbReference type="SAM" id="Phobius"/>
    </source>
</evidence>
<keyword evidence="1" id="KW-0812">Transmembrane</keyword>
<dbReference type="AlphaFoldDB" id="A0A819C5L0"/>